<dbReference type="GO" id="GO:0005634">
    <property type="term" value="C:nucleus"/>
    <property type="evidence" value="ECO:0007669"/>
    <property type="project" value="UniProtKB-SubCell"/>
</dbReference>
<dbReference type="SUPFAM" id="SSF46689">
    <property type="entry name" value="Homeodomain-like"/>
    <property type="match status" value="1"/>
</dbReference>
<accession>A0AAD5J2W7</accession>
<gene>
    <name evidence="7" type="ORF">LWI28_004241</name>
</gene>
<evidence type="ECO:0000256" key="4">
    <source>
        <dbReference type="SAM" id="MobiDB-lite"/>
    </source>
</evidence>
<keyword evidence="3" id="KW-0539">Nucleus</keyword>
<sequence length="312" mass="35723">MKEQACSTSPDDHEKKMVRKMSPCCEKMGLKKGPWTPEEDQILVSFVHQFGHPNWRALPKQAAKLPGRTDNEIKNYWHTRLKKRPNYLVTTMQQQQHCSNETVIFQRDINHATMLPIPENFTTHQRIIQCPGHDIQQQVSRQQFRLELPDSMEMIAAGQIGVEGSTVTDVSPGKFSVARDNNVAVMEDAMKCDKYSNDMQFCDTSKRHQPCNSVTNSKELHNPSENNSVYSGHDRQQQVSRQQFRLELPDSMELIATGQFGIEGSTFTDVSPGKVSVARDNNIVAVMEDAMKCDKYSNDMEFCESWKIQYMK</sequence>
<evidence type="ECO:0000256" key="3">
    <source>
        <dbReference type="ARBA" id="ARBA00023242"/>
    </source>
</evidence>
<evidence type="ECO:0000256" key="2">
    <source>
        <dbReference type="ARBA" id="ARBA00023125"/>
    </source>
</evidence>
<dbReference type="InterPro" id="IPR015495">
    <property type="entry name" value="Myb_TF_plants"/>
</dbReference>
<dbReference type="InterPro" id="IPR017930">
    <property type="entry name" value="Myb_dom"/>
</dbReference>
<evidence type="ECO:0000313" key="7">
    <source>
        <dbReference type="EMBL" id="KAI9185114.1"/>
    </source>
</evidence>
<name>A0AAD5J2W7_ACENE</name>
<evidence type="ECO:0000256" key="1">
    <source>
        <dbReference type="ARBA" id="ARBA00004123"/>
    </source>
</evidence>
<dbReference type="SMART" id="SM00717">
    <property type="entry name" value="SANT"/>
    <property type="match status" value="1"/>
</dbReference>
<dbReference type="PANTHER" id="PTHR10641">
    <property type="entry name" value="MYB FAMILY TRANSCRIPTION FACTOR"/>
    <property type="match status" value="1"/>
</dbReference>
<comment type="caution">
    <text evidence="7">The sequence shown here is derived from an EMBL/GenBank/DDBJ whole genome shotgun (WGS) entry which is preliminary data.</text>
</comment>
<evidence type="ECO:0000259" key="5">
    <source>
        <dbReference type="PROSITE" id="PS50090"/>
    </source>
</evidence>
<dbReference type="Pfam" id="PF00249">
    <property type="entry name" value="Myb_DNA-binding"/>
    <property type="match status" value="1"/>
</dbReference>
<dbReference type="Proteomes" id="UP001064489">
    <property type="component" value="Chromosome 3"/>
</dbReference>
<dbReference type="PROSITE" id="PS51294">
    <property type="entry name" value="HTH_MYB"/>
    <property type="match status" value="1"/>
</dbReference>
<reference evidence="7" key="1">
    <citation type="journal article" date="2022" name="Plant J.">
        <title>Strategies of tolerance reflected in two North American maple genomes.</title>
        <authorList>
            <person name="McEvoy S.L."/>
            <person name="Sezen U.U."/>
            <person name="Trouern-Trend A."/>
            <person name="McMahon S.M."/>
            <person name="Schaberg P.G."/>
            <person name="Yang J."/>
            <person name="Wegrzyn J.L."/>
            <person name="Swenson N.G."/>
        </authorList>
    </citation>
    <scope>NUCLEOTIDE SEQUENCE</scope>
    <source>
        <strain evidence="7">91603</strain>
    </source>
</reference>
<keyword evidence="2" id="KW-0238">DNA-binding</keyword>
<organism evidence="7 8">
    <name type="scientific">Acer negundo</name>
    <name type="common">Box elder</name>
    <dbReference type="NCBI Taxonomy" id="4023"/>
    <lineage>
        <taxon>Eukaryota</taxon>
        <taxon>Viridiplantae</taxon>
        <taxon>Streptophyta</taxon>
        <taxon>Embryophyta</taxon>
        <taxon>Tracheophyta</taxon>
        <taxon>Spermatophyta</taxon>
        <taxon>Magnoliopsida</taxon>
        <taxon>eudicotyledons</taxon>
        <taxon>Gunneridae</taxon>
        <taxon>Pentapetalae</taxon>
        <taxon>rosids</taxon>
        <taxon>malvids</taxon>
        <taxon>Sapindales</taxon>
        <taxon>Sapindaceae</taxon>
        <taxon>Hippocastanoideae</taxon>
        <taxon>Acereae</taxon>
        <taxon>Acer</taxon>
    </lineage>
</organism>
<proteinExistence type="predicted"/>
<dbReference type="PANTHER" id="PTHR10641:SF1413">
    <property type="entry name" value="MYB-RELATED PROTEIN MYB4"/>
    <property type="match status" value="1"/>
</dbReference>
<feature type="domain" description="HTH myb-type" evidence="6">
    <location>
        <begin position="27"/>
        <end position="85"/>
    </location>
</feature>
<dbReference type="CDD" id="cd00167">
    <property type="entry name" value="SANT"/>
    <property type="match status" value="1"/>
</dbReference>
<protein>
    <submittedName>
        <fullName evidence="7">Uncharacterized protein</fullName>
    </submittedName>
</protein>
<feature type="domain" description="Myb-like" evidence="5">
    <location>
        <begin position="27"/>
        <end position="81"/>
    </location>
</feature>
<reference evidence="7" key="2">
    <citation type="submission" date="2023-02" db="EMBL/GenBank/DDBJ databases">
        <authorList>
            <person name="Swenson N.G."/>
            <person name="Wegrzyn J.L."/>
            <person name="Mcevoy S.L."/>
        </authorList>
    </citation>
    <scope>NUCLEOTIDE SEQUENCE</scope>
    <source>
        <strain evidence="7">91603</strain>
        <tissue evidence="7">Leaf</tissue>
    </source>
</reference>
<dbReference type="InterPro" id="IPR009057">
    <property type="entry name" value="Homeodomain-like_sf"/>
</dbReference>
<feature type="region of interest" description="Disordered" evidence="4">
    <location>
        <begin position="207"/>
        <end position="235"/>
    </location>
</feature>
<dbReference type="AlphaFoldDB" id="A0AAD5J2W7"/>
<dbReference type="GO" id="GO:0003677">
    <property type="term" value="F:DNA binding"/>
    <property type="evidence" value="ECO:0007669"/>
    <property type="project" value="UniProtKB-KW"/>
</dbReference>
<feature type="compositionally biased region" description="Polar residues" evidence="4">
    <location>
        <begin position="210"/>
        <end position="230"/>
    </location>
</feature>
<dbReference type="InterPro" id="IPR001005">
    <property type="entry name" value="SANT/Myb"/>
</dbReference>
<comment type="subcellular location">
    <subcellularLocation>
        <location evidence="1">Nucleus</location>
    </subcellularLocation>
</comment>
<keyword evidence="8" id="KW-1185">Reference proteome</keyword>
<evidence type="ECO:0000259" key="6">
    <source>
        <dbReference type="PROSITE" id="PS51294"/>
    </source>
</evidence>
<dbReference type="PROSITE" id="PS50090">
    <property type="entry name" value="MYB_LIKE"/>
    <property type="match status" value="1"/>
</dbReference>
<evidence type="ECO:0000313" key="8">
    <source>
        <dbReference type="Proteomes" id="UP001064489"/>
    </source>
</evidence>
<dbReference type="Gene3D" id="1.10.10.60">
    <property type="entry name" value="Homeodomain-like"/>
    <property type="match status" value="1"/>
</dbReference>
<dbReference type="EMBL" id="JAJSOW010000100">
    <property type="protein sequence ID" value="KAI9185114.1"/>
    <property type="molecule type" value="Genomic_DNA"/>
</dbReference>